<dbReference type="InterPro" id="IPR045470">
    <property type="entry name" value="DUF6495"/>
</dbReference>
<comment type="caution">
    <text evidence="1">The sequence shown here is derived from an EMBL/GenBank/DDBJ whole genome shotgun (WGS) entry which is preliminary data.</text>
</comment>
<proteinExistence type="predicted"/>
<evidence type="ECO:0000313" key="2">
    <source>
        <dbReference type="Proteomes" id="UP001153642"/>
    </source>
</evidence>
<accession>A0ABT6FV03</accession>
<dbReference type="EMBL" id="JAPMUA010000005">
    <property type="protein sequence ID" value="MDG3587103.1"/>
    <property type="molecule type" value="Genomic_DNA"/>
</dbReference>
<protein>
    <submittedName>
        <fullName evidence="1">DUF6495 family protein</fullName>
    </submittedName>
</protein>
<gene>
    <name evidence="1" type="ORF">OSR52_14610</name>
</gene>
<dbReference type="Pfam" id="PF20105">
    <property type="entry name" value="DUF6495"/>
    <property type="match status" value="1"/>
</dbReference>
<sequence length="157" mass="18370">MKYRRLTKEQLEEMHPEFINFLATQSITANEWDDIKKNKPQVAEEEIDVFSDLIWEGVLGKVHYIENISATEMHLFYLGNKEMKLIAIRIHQPGVDLTTKQGFAWFKSNFLKDGVEIMTANKAYSEDVNKDKFELIEKGGVITKGELYRYFDDIIDE</sequence>
<organism evidence="1 2">
    <name type="scientific">Galbibacter pacificus</name>
    <dbReference type="NCBI Taxonomy" id="2996052"/>
    <lineage>
        <taxon>Bacteria</taxon>
        <taxon>Pseudomonadati</taxon>
        <taxon>Bacteroidota</taxon>
        <taxon>Flavobacteriia</taxon>
        <taxon>Flavobacteriales</taxon>
        <taxon>Flavobacteriaceae</taxon>
        <taxon>Galbibacter</taxon>
    </lineage>
</organism>
<dbReference type="RefSeq" id="WP_277900634.1">
    <property type="nucleotide sequence ID" value="NZ_JAPMUA010000005.1"/>
</dbReference>
<reference evidence="1" key="1">
    <citation type="submission" date="2022-11" db="EMBL/GenBank/DDBJ databases">
        <title>High-quality draft genome sequence of Galbibacter sp. strain CMA-7.</title>
        <authorList>
            <person name="Wei L."/>
            <person name="Dong C."/>
            <person name="Shao Z."/>
        </authorList>
    </citation>
    <scope>NUCLEOTIDE SEQUENCE</scope>
    <source>
        <strain evidence="1">CMA-7</strain>
    </source>
</reference>
<dbReference type="Proteomes" id="UP001153642">
    <property type="component" value="Unassembled WGS sequence"/>
</dbReference>
<name>A0ABT6FV03_9FLAO</name>
<keyword evidence="2" id="KW-1185">Reference proteome</keyword>
<evidence type="ECO:0000313" key="1">
    <source>
        <dbReference type="EMBL" id="MDG3587103.1"/>
    </source>
</evidence>